<keyword evidence="3 10" id="KW-0813">Transport</keyword>
<evidence type="ECO:0000256" key="9">
    <source>
        <dbReference type="ARBA" id="ARBA00023237"/>
    </source>
</evidence>
<keyword evidence="13" id="KW-1185">Reference proteome</keyword>
<dbReference type="InterPro" id="IPR012910">
    <property type="entry name" value="Plug_dom"/>
</dbReference>
<dbReference type="CDD" id="cd01347">
    <property type="entry name" value="ligand_gated_channel"/>
    <property type="match status" value="1"/>
</dbReference>
<dbReference type="EMBL" id="CP013729">
    <property type="protein sequence ID" value="ALV06040.1"/>
    <property type="molecule type" value="Genomic_DNA"/>
</dbReference>
<dbReference type="SUPFAM" id="SSF56935">
    <property type="entry name" value="Porins"/>
    <property type="match status" value="1"/>
</dbReference>
<dbReference type="InterPro" id="IPR039426">
    <property type="entry name" value="TonB-dep_rcpt-like"/>
</dbReference>
<sequence length="899" mass="97823" precursor="true">MVITKVLRPHAIAQATALLLLSTAAAVHAQEGNSQTLERVEITGSSIKRLEGETALPVQTVRREDIAKTGATTAAELMRNISGNAAGLTDGASISDNNGGQRGFNGANLRGIGVSSTLVLLNGRRLANFASPGDSAGVDLNNIPAGAIERVEILKDGASAIYGTDAIGGVINFITRKDYRGVDLNVYAAGTDEGGAGKRAASVSGGYGDLAAAGFNVFGVLDVQKLDALRSTQRKFLRERPLSELLPYYMSTRPYPANLRLSGSAATRAAQLAAINAAGYSISGQPFTDRNINLFAPDCNPPASVFTPGTQTCGYDYMADTEIYPDASKTSFLGRGVLKINDRSQAFLEVLRSRAETTYVLSPNPTNFTGVSVAALNRNLQRPINYNGTVDIRMRATELGNRSNEVTSDAERYVAGLTGTFANDWDYSLAASYAKNKSQDKYVNGYFLFDKLDAAIKSGDVNPFGPSSDAGKAVIDSIRVNDVARKSSGTTQGVDAKLTGSLMELAGGPLGMALGAELRRETQSFTPSALLVSNNIGGDRDSSLAPGEADASLKATSNRRNIASAYTELSAPLLKTLEVQAALRFDHYQGVGNTTNPKLGLRYQPSRQLLLRASAGTGFRAPSFSELYRPTSYGSSPAFLYDPVLDTFDQWATRKESNPDLKPERSQQFSAGVVFEPARDMSVSLDYWLIKKRDVISDLNGKTILENPQRYAAYIERDEFDEPTIILRKENQGRLKTSGLDLEANVRSSPTAWGRFGLNLSGTYVLEYKRQFGPLEPYVSNLGRFLNDQVIQRWRHRASLDWEYGDFNVTLGNTFYSGYQDDSYLPDTAPRRVKAYSLWDMSGAWRINRMLRVRAGIQNLANTAPPFSNQSYYFLSTYDPTYTDPRGRTFYASVNLSFK</sequence>
<proteinExistence type="inferred from homology"/>
<evidence type="ECO:0000256" key="5">
    <source>
        <dbReference type="ARBA" id="ARBA00022692"/>
    </source>
</evidence>
<keyword evidence="7 10" id="KW-0472">Membrane</keyword>
<evidence type="ECO:0000256" key="10">
    <source>
        <dbReference type="PROSITE-ProRule" id="PRU01360"/>
    </source>
</evidence>
<dbReference type="AlphaFoldDB" id="A0A0U3CBB7"/>
<keyword evidence="6 11" id="KW-0798">TonB box</keyword>
<evidence type="ECO:0000256" key="6">
    <source>
        <dbReference type="ARBA" id="ARBA00023077"/>
    </source>
</evidence>
<gene>
    <name evidence="12" type="ORF">RD2015_1555</name>
</gene>
<evidence type="ECO:0000256" key="4">
    <source>
        <dbReference type="ARBA" id="ARBA00022452"/>
    </source>
</evidence>
<dbReference type="Pfam" id="PF00593">
    <property type="entry name" value="TonB_dep_Rec_b-barrel"/>
    <property type="match status" value="1"/>
</dbReference>
<evidence type="ECO:0000256" key="1">
    <source>
        <dbReference type="ARBA" id="ARBA00004571"/>
    </source>
</evidence>
<dbReference type="PANTHER" id="PTHR47234:SF2">
    <property type="entry name" value="TONB-DEPENDENT RECEPTOR"/>
    <property type="match status" value="1"/>
</dbReference>
<dbReference type="STRING" id="76731.RD2015_1555"/>
<evidence type="ECO:0000256" key="3">
    <source>
        <dbReference type="ARBA" id="ARBA00022448"/>
    </source>
</evidence>
<dbReference type="InterPro" id="IPR037066">
    <property type="entry name" value="Plug_dom_sf"/>
</dbReference>
<evidence type="ECO:0000256" key="11">
    <source>
        <dbReference type="RuleBase" id="RU003357"/>
    </source>
</evidence>
<accession>A0A0U3CBB7</accession>
<dbReference type="RefSeq" id="WP_058934392.1">
    <property type="nucleotide sequence ID" value="NZ_CP013729.1"/>
</dbReference>
<dbReference type="KEGG" id="rdp:RD2015_1555"/>
<dbReference type="Pfam" id="PF07715">
    <property type="entry name" value="Plug"/>
    <property type="match status" value="1"/>
</dbReference>
<dbReference type="OrthoDB" id="8530571at2"/>
<evidence type="ECO:0000313" key="12">
    <source>
        <dbReference type="EMBL" id="ALV06040.1"/>
    </source>
</evidence>
<dbReference type="PROSITE" id="PS52016">
    <property type="entry name" value="TONB_DEPENDENT_REC_3"/>
    <property type="match status" value="1"/>
</dbReference>
<evidence type="ECO:0000256" key="2">
    <source>
        <dbReference type="ARBA" id="ARBA00009810"/>
    </source>
</evidence>
<comment type="similarity">
    <text evidence="2 10 11">Belongs to the TonB-dependent receptor family.</text>
</comment>
<organism evidence="12 13">
    <name type="scientific">Roseateles depolymerans</name>
    <dbReference type="NCBI Taxonomy" id="76731"/>
    <lineage>
        <taxon>Bacteria</taxon>
        <taxon>Pseudomonadati</taxon>
        <taxon>Pseudomonadota</taxon>
        <taxon>Betaproteobacteria</taxon>
        <taxon>Burkholderiales</taxon>
        <taxon>Sphaerotilaceae</taxon>
        <taxon>Roseateles</taxon>
    </lineage>
</organism>
<comment type="subcellular location">
    <subcellularLocation>
        <location evidence="1 10">Cell outer membrane</location>
        <topology evidence="1 10">Multi-pass membrane protein</topology>
    </subcellularLocation>
</comment>
<keyword evidence="4 10" id="KW-1134">Transmembrane beta strand</keyword>
<dbReference type="InterPro" id="IPR036942">
    <property type="entry name" value="Beta-barrel_TonB_sf"/>
</dbReference>
<keyword evidence="8 12" id="KW-0675">Receptor</keyword>
<dbReference type="Gene3D" id="2.40.170.20">
    <property type="entry name" value="TonB-dependent receptor, beta-barrel domain"/>
    <property type="match status" value="1"/>
</dbReference>
<dbReference type="Proteomes" id="UP000060699">
    <property type="component" value="Chromosome"/>
</dbReference>
<dbReference type="PANTHER" id="PTHR47234">
    <property type="match status" value="1"/>
</dbReference>
<protein>
    <submittedName>
        <fullName evidence="12">TonB-dependent receptor</fullName>
    </submittedName>
</protein>
<evidence type="ECO:0000256" key="7">
    <source>
        <dbReference type="ARBA" id="ARBA00023136"/>
    </source>
</evidence>
<dbReference type="Gene3D" id="2.170.130.10">
    <property type="entry name" value="TonB-dependent receptor, plug domain"/>
    <property type="match status" value="1"/>
</dbReference>
<keyword evidence="9 10" id="KW-0998">Cell outer membrane</keyword>
<dbReference type="GO" id="GO:0009279">
    <property type="term" value="C:cell outer membrane"/>
    <property type="evidence" value="ECO:0007669"/>
    <property type="project" value="UniProtKB-SubCell"/>
</dbReference>
<keyword evidence="5 10" id="KW-0812">Transmembrane</keyword>
<reference evidence="12 13" key="1">
    <citation type="submission" date="2015-12" db="EMBL/GenBank/DDBJ databases">
        <title>Complete genome of Roseateles depolymerans KCTC 42856.</title>
        <authorList>
            <person name="Kim K.M."/>
        </authorList>
    </citation>
    <scope>NUCLEOTIDE SEQUENCE [LARGE SCALE GENOMIC DNA]</scope>
    <source>
        <strain evidence="12 13">KCTC 42856</strain>
    </source>
</reference>
<dbReference type="InterPro" id="IPR000531">
    <property type="entry name" value="Beta-barrel_TonB"/>
</dbReference>
<name>A0A0U3CBB7_9BURK</name>
<evidence type="ECO:0000256" key="8">
    <source>
        <dbReference type="ARBA" id="ARBA00023170"/>
    </source>
</evidence>
<evidence type="ECO:0000313" key="13">
    <source>
        <dbReference type="Proteomes" id="UP000060699"/>
    </source>
</evidence>
<dbReference type="PATRIC" id="fig|76731.3.peg.1591"/>